<dbReference type="InterPro" id="IPR023187">
    <property type="entry name" value="Tscrpt_reg_MarR-type_CS"/>
</dbReference>
<evidence type="ECO:0000256" key="2">
    <source>
        <dbReference type="ARBA" id="ARBA00023125"/>
    </source>
</evidence>
<sequence length="183" mass="20768">MDFEHNFVMASETRRFFGYRLARLAAVWRREIDADLRAFGLTDATWRPIYYLNFSSTPMRQTDLARSLLLEAPSLVRLLDVLEKRGYVVRETDEEDRRSKLVSITDEGRQVAALVNRVADTVTARLTDTVTDHELEECCGVLDRVEQAALTHRDTPRPPSRDAASPTGTASAKKSTQKKGERP</sequence>
<keyword evidence="1" id="KW-0805">Transcription regulation</keyword>
<keyword evidence="3" id="KW-0804">Transcription</keyword>
<dbReference type="RefSeq" id="WP_207845490.1">
    <property type="nucleotide sequence ID" value="NZ_JAFVMH010000002.1"/>
</dbReference>
<evidence type="ECO:0000256" key="3">
    <source>
        <dbReference type="ARBA" id="ARBA00023163"/>
    </source>
</evidence>
<protein>
    <submittedName>
        <fullName evidence="6">MarR family transcriptional regulator</fullName>
    </submittedName>
</protein>
<dbReference type="SUPFAM" id="SSF46785">
    <property type="entry name" value="Winged helix' DNA-binding domain"/>
    <property type="match status" value="1"/>
</dbReference>
<feature type="compositionally biased region" description="Basic and acidic residues" evidence="4">
    <location>
        <begin position="149"/>
        <end position="160"/>
    </location>
</feature>
<name>A0A939KQ45_9PROT</name>
<dbReference type="InterPro" id="IPR000835">
    <property type="entry name" value="HTH_MarR-typ"/>
</dbReference>
<dbReference type="GO" id="GO:0003677">
    <property type="term" value="F:DNA binding"/>
    <property type="evidence" value="ECO:0007669"/>
    <property type="project" value="UniProtKB-KW"/>
</dbReference>
<keyword evidence="7" id="KW-1185">Reference proteome</keyword>
<evidence type="ECO:0000256" key="1">
    <source>
        <dbReference type="ARBA" id="ARBA00023015"/>
    </source>
</evidence>
<dbReference type="PROSITE" id="PS01117">
    <property type="entry name" value="HTH_MARR_1"/>
    <property type="match status" value="1"/>
</dbReference>
<proteinExistence type="predicted"/>
<keyword evidence="2" id="KW-0238">DNA-binding</keyword>
<gene>
    <name evidence="6" type="ORF">J2D77_06760</name>
</gene>
<dbReference type="InterPro" id="IPR036390">
    <property type="entry name" value="WH_DNA-bd_sf"/>
</dbReference>
<dbReference type="PANTHER" id="PTHR42756:SF1">
    <property type="entry name" value="TRANSCRIPTIONAL REPRESSOR OF EMRAB OPERON"/>
    <property type="match status" value="1"/>
</dbReference>
<dbReference type="GO" id="GO:0003700">
    <property type="term" value="F:DNA-binding transcription factor activity"/>
    <property type="evidence" value="ECO:0007669"/>
    <property type="project" value="InterPro"/>
</dbReference>
<feature type="region of interest" description="Disordered" evidence="4">
    <location>
        <begin position="149"/>
        <end position="183"/>
    </location>
</feature>
<dbReference type="SMART" id="SM00347">
    <property type="entry name" value="HTH_MARR"/>
    <property type="match status" value="1"/>
</dbReference>
<dbReference type="InterPro" id="IPR036388">
    <property type="entry name" value="WH-like_DNA-bd_sf"/>
</dbReference>
<dbReference type="PRINTS" id="PR00598">
    <property type="entry name" value="HTHMARR"/>
</dbReference>
<feature type="domain" description="HTH marR-type" evidence="5">
    <location>
        <begin position="14"/>
        <end position="147"/>
    </location>
</feature>
<dbReference type="PANTHER" id="PTHR42756">
    <property type="entry name" value="TRANSCRIPTIONAL REGULATOR, MARR"/>
    <property type="match status" value="1"/>
</dbReference>
<dbReference type="Gene3D" id="1.10.10.10">
    <property type="entry name" value="Winged helix-like DNA-binding domain superfamily/Winged helix DNA-binding domain"/>
    <property type="match status" value="1"/>
</dbReference>
<evidence type="ECO:0000256" key="4">
    <source>
        <dbReference type="SAM" id="MobiDB-lite"/>
    </source>
</evidence>
<organism evidence="6 7">
    <name type="scientific">Acetobacter garciniae</name>
    <dbReference type="NCBI Taxonomy" id="2817435"/>
    <lineage>
        <taxon>Bacteria</taxon>
        <taxon>Pseudomonadati</taxon>
        <taxon>Pseudomonadota</taxon>
        <taxon>Alphaproteobacteria</taxon>
        <taxon>Acetobacterales</taxon>
        <taxon>Acetobacteraceae</taxon>
        <taxon>Acetobacter</taxon>
    </lineage>
</organism>
<dbReference type="AlphaFoldDB" id="A0A939KQ45"/>
<comment type="caution">
    <text evidence="6">The sequence shown here is derived from an EMBL/GenBank/DDBJ whole genome shotgun (WGS) entry which is preliminary data.</text>
</comment>
<dbReference type="Proteomes" id="UP000664073">
    <property type="component" value="Unassembled WGS sequence"/>
</dbReference>
<evidence type="ECO:0000313" key="7">
    <source>
        <dbReference type="Proteomes" id="UP000664073"/>
    </source>
</evidence>
<dbReference type="PROSITE" id="PS50995">
    <property type="entry name" value="HTH_MARR_2"/>
    <property type="match status" value="1"/>
</dbReference>
<dbReference type="EMBL" id="JAFVMH010000002">
    <property type="protein sequence ID" value="MBO1324849.1"/>
    <property type="molecule type" value="Genomic_DNA"/>
</dbReference>
<dbReference type="Pfam" id="PF12802">
    <property type="entry name" value="MarR_2"/>
    <property type="match status" value="1"/>
</dbReference>
<evidence type="ECO:0000259" key="5">
    <source>
        <dbReference type="PROSITE" id="PS50995"/>
    </source>
</evidence>
<reference evidence="6" key="1">
    <citation type="submission" date="2021-03" db="EMBL/GenBank/DDBJ databases">
        <title>The complete genome sequence of Acetobacter sp. TBRC 12339.</title>
        <authorList>
            <person name="Charoenyingcharoen P."/>
            <person name="Yukphan P."/>
        </authorList>
    </citation>
    <scope>NUCLEOTIDE SEQUENCE</scope>
    <source>
        <strain evidence="6">TBRC 12339</strain>
    </source>
</reference>
<accession>A0A939KQ45</accession>
<evidence type="ECO:0000313" key="6">
    <source>
        <dbReference type="EMBL" id="MBO1324849.1"/>
    </source>
</evidence>